<feature type="transmembrane region" description="Helical" evidence="1">
    <location>
        <begin position="172"/>
        <end position="202"/>
    </location>
</feature>
<feature type="transmembrane region" description="Helical" evidence="1">
    <location>
        <begin position="214"/>
        <end position="232"/>
    </location>
</feature>
<feature type="transmembrane region" description="Helical" evidence="1">
    <location>
        <begin position="6"/>
        <end position="24"/>
    </location>
</feature>
<evidence type="ECO:0000313" key="2">
    <source>
        <dbReference type="EMBL" id="KAB1066077.1"/>
    </source>
</evidence>
<dbReference type="RefSeq" id="WP_151166065.1">
    <property type="nucleotide sequence ID" value="NZ_WACR01000001.1"/>
</dbReference>
<dbReference type="Proteomes" id="UP000435357">
    <property type="component" value="Unassembled WGS sequence"/>
</dbReference>
<feature type="transmembrane region" description="Helical" evidence="1">
    <location>
        <begin position="535"/>
        <end position="553"/>
    </location>
</feature>
<feature type="transmembrane region" description="Helical" evidence="1">
    <location>
        <begin position="113"/>
        <end position="135"/>
    </location>
</feature>
<organism evidence="2 3">
    <name type="scientific">Salibacter halophilus</name>
    <dbReference type="NCBI Taxonomy" id="1803916"/>
    <lineage>
        <taxon>Bacteria</taxon>
        <taxon>Pseudomonadati</taxon>
        <taxon>Bacteroidota</taxon>
        <taxon>Flavobacteriia</taxon>
        <taxon>Flavobacteriales</taxon>
        <taxon>Salibacteraceae</taxon>
        <taxon>Salibacter</taxon>
    </lineage>
</organism>
<evidence type="ECO:0000313" key="3">
    <source>
        <dbReference type="Proteomes" id="UP000435357"/>
    </source>
</evidence>
<dbReference type="PANTHER" id="PTHR16214:SF3">
    <property type="entry name" value="TRANSMEMBRANE PROTEIN 260"/>
    <property type="match status" value="1"/>
</dbReference>
<proteinExistence type="predicted"/>
<feature type="transmembrane region" description="Helical" evidence="1">
    <location>
        <begin position="512"/>
        <end position="528"/>
    </location>
</feature>
<dbReference type="Pfam" id="PF11028">
    <property type="entry name" value="TMEM260-like"/>
    <property type="match status" value="1"/>
</dbReference>
<feature type="transmembrane region" description="Helical" evidence="1">
    <location>
        <begin position="71"/>
        <end position="93"/>
    </location>
</feature>
<dbReference type="EMBL" id="WACR01000001">
    <property type="protein sequence ID" value="KAB1066077.1"/>
    <property type="molecule type" value="Genomic_DNA"/>
</dbReference>
<dbReference type="InterPro" id="IPR021280">
    <property type="entry name" value="TMEM260-like"/>
</dbReference>
<accession>A0A6N6MBZ9</accession>
<name>A0A6N6MBZ9_9FLAO</name>
<dbReference type="AlphaFoldDB" id="A0A6N6MBZ9"/>
<gene>
    <name evidence="2" type="ORF">F3059_01000</name>
</gene>
<feature type="transmembrane region" description="Helical" evidence="1">
    <location>
        <begin position="565"/>
        <end position="586"/>
    </location>
</feature>
<feature type="transmembrane region" description="Helical" evidence="1">
    <location>
        <begin position="252"/>
        <end position="275"/>
    </location>
</feature>
<sequence>MDFKKLNIIGGWVTFAIAFVVYAMTIEPTTSFWDCGEYIATSYKLEVGHPPGAPTFMILGRIFTLLVDPQNVAVAINLMSALSSALTILFMFWSLTYLARKFVRNEELSGANGIAIIGSAIVGSLAFTFSDTFWFSAVEGEVYGMSSFCTALVFWAILKWESIADEPHSTKWLILIFYVIGLSIGVHLLNLLAIPAILFVYYFKRFEPTRKGMIITFILSIVLLGFIQMILIPQVVNISAKFELLFANGLGAPFHVGTTVFGILLIAAIAFGLWYTQKHHKVIANTSILAFTVLMIGYTSFAMIVIRSNADTPIDENNPENMVNLLSYLKREQYGDVPLVKGHYFNSPLDNQDPYDDGSPVYYPNEETGEYEIADSRENSIPNYADEFETLFPRMWSSKSNHVRAYKAWSDFEGNPMRYRDVQSGEMKTIYKPTMGENLKYFFNYQIYWMWGRYFLWNFAGRQNDIQGHGIDQNQFTDGNWLSGIPFIDEARLGNMDEYPDELKDKWSYNKYYLLPLILGLIGLFFQYKYDKRNTLVVFLLFFFTGIAIAIYLNNYPYQPRERDYAFVGSFYAFALWIGLGVMGLYRHFRDKVNPKALAAGTTLVCLLAVPVLMASENWDDHDRSDRYTAREIAKNYLDSCAPNAILFTNGDNDTFPLWYLQEVEGYRTDVRVVNLMLLNTDWYIEQMARKAYDGDPIPISMTPDQYRQGTRDFVRFGNVRGIDKDKYYDIKKIIPIVTMDKYKQQLGNGQKDNIIPTKKFKLNVPKEKVMANGTVDPSLEDQILDEITWKADGRYILKNEMVMWDILANFDWERPLYFSITMGNDAFYGLEDYFQQEGFAFRLVPIETKNRSPRRYGRVATETMYDNMMNKFDWGGYGDPEVFMDENNLRFVTNIRFTFSRLAQNLANKGDKERAEKVLDRVVEVTVNDRVPYDGTLLPVAEQYYNVGNNEKANELMRKIIERESQFANYYLSLDPNKMSVVKPNLEQSIGIMGNAVMLATQKYPQSDEIQQEFQAKYQELAQRYQSMGQMR</sequence>
<keyword evidence="1" id="KW-1133">Transmembrane helix</keyword>
<protein>
    <submittedName>
        <fullName evidence="2">DUF2723 domain-containing protein</fullName>
    </submittedName>
</protein>
<dbReference type="InterPro" id="IPR052724">
    <property type="entry name" value="GT117_domain-containing"/>
</dbReference>
<dbReference type="PANTHER" id="PTHR16214">
    <property type="entry name" value="TRANSMEMBRANE PROTEIN 260"/>
    <property type="match status" value="1"/>
</dbReference>
<dbReference type="OrthoDB" id="9807602at2"/>
<reference evidence="2 3" key="1">
    <citation type="submission" date="2019-09" db="EMBL/GenBank/DDBJ databases">
        <title>Genomes of Cryomorphaceae.</title>
        <authorList>
            <person name="Bowman J.P."/>
        </authorList>
    </citation>
    <scope>NUCLEOTIDE SEQUENCE [LARGE SCALE GENOMIC DNA]</scope>
    <source>
        <strain evidence="2 3">KCTC 52047</strain>
    </source>
</reference>
<keyword evidence="1" id="KW-0472">Membrane</keyword>
<evidence type="ECO:0000256" key="1">
    <source>
        <dbReference type="SAM" id="Phobius"/>
    </source>
</evidence>
<feature type="transmembrane region" description="Helical" evidence="1">
    <location>
        <begin position="598"/>
        <end position="616"/>
    </location>
</feature>
<keyword evidence="3" id="KW-1185">Reference proteome</keyword>
<comment type="caution">
    <text evidence="2">The sequence shown here is derived from an EMBL/GenBank/DDBJ whole genome shotgun (WGS) entry which is preliminary data.</text>
</comment>
<feature type="transmembrane region" description="Helical" evidence="1">
    <location>
        <begin position="282"/>
        <end position="306"/>
    </location>
</feature>
<keyword evidence="1" id="KW-0812">Transmembrane</keyword>